<accession>A0A101XNT2</accession>
<comment type="pathway">
    <text evidence="1">Amino-acid degradation; L-proline degradation into L-glutamate; L-glutamate from L-proline: step 2/2.</text>
</comment>
<keyword evidence="10" id="KW-1185">Reference proteome</keyword>
<dbReference type="Proteomes" id="UP000053557">
    <property type="component" value="Unassembled WGS sequence"/>
</dbReference>
<dbReference type="GO" id="GO:0003842">
    <property type="term" value="F:L-glutamate gamma-semialdehyde dehydrogenase activity"/>
    <property type="evidence" value="ECO:0007669"/>
    <property type="project" value="UniProtKB-UniRule"/>
</dbReference>
<evidence type="ECO:0000313" key="9">
    <source>
        <dbReference type="EMBL" id="KUO94657.1"/>
    </source>
</evidence>
<dbReference type="GO" id="GO:0009898">
    <property type="term" value="C:cytoplasmic side of plasma membrane"/>
    <property type="evidence" value="ECO:0007669"/>
    <property type="project" value="TreeGrafter"/>
</dbReference>
<keyword evidence="4" id="KW-0520">NAD</keyword>
<evidence type="ECO:0000256" key="1">
    <source>
        <dbReference type="ARBA" id="ARBA00004786"/>
    </source>
</evidence>
<dbReference type="PROSITE" id="PS00070">
    <property type="entry name" value="ALDEHYDE_DEHYDR_CYS"/>
    <property type="match status" value="1"/>
</dbReference>
<sequence length="516" mass="56307">MKPYAPEPFANFADESILTQFNHALQGAINQLDRTYPLVIGGREIFTDEHCVSQNPANLSQVIGRVSQATRAHVDAAFENAAETFKTWSRKSPEQRAGYLFKAAAIIRRRKHEFSSWLLLEAGKTRPEADADTAECIDFLEYYGRQILTLADRGKETLVPYPGEDNQLHYIPLGVGVVIPPWNFPLAIMAGMTAASIVSGNTVLLKPASQTPVIAYKFLEVLKEAGLPDGVVNFVPGDALVIGDYLVDHKMTRFVSFTGSQRIGMRIYERASKVHDGQIWLKRVIAEMGGKDSIIVDEDADLDAAAQAIVASAFNFSGQKCSACSRAIVHEAVYEDVLARVVLRTKNLSVGDPSDPASIVGPVIDQKAYDKIQSYIELGKTEGRLVCGGTQTATPGYFVNPTIFADVAADARISREEVFGPFLAFTKASSFTEAIAFANQTEFGLTGSVFTRNRDHIEEARATFHVGNLYFNRKSTGALVGVHPFGGFNMSGTDSKAGGPDYLMLFTQPKLSSEVL</sequence>
<dbReference type="EMBL" id="LPVJ01000071">
    <property type="protein sequence ID" value="KUO94657.1"/>
    <property type="molecule type" value="Genomic_DNA"/>
</dbReference>
<dbReference type="RefSeq" id="WP_067719952.1">
    <property type="nucleotide sequence ID" value="NZ_LPVJ01000071.1"/>
</dbReference>
<proteinExistence type="inferred from homology"/>
<gene>
    <name evidence="9" type="ORF">ATW55_01970</name>
</gene>
<dbReference type="OrthoDB" id="9758906at2"/>
<evidence type="ECO:0000256" key="3">
    <source>
        <dbReference type="ARBA" id="ARBA00023002"/>
    </source>
</evidence>
<dbReference type="InterPro" id="IPR005932">
    <property type="entry name" value="RocA"/>
</dbReference>
<dbReference type="Gene3D" id="3.40.605.10">
    <property type="entry name" value="Aldehyde Dehydrogenase, Chain A, domain 1"/>
    <property type="match status" value="1"/>
</dbReference>
<dbReference type="Gene3D" id="3.40.309.10">
    <property type="entry name" value="Aldehyde Dehydrogenase, Chain A, domain 2"/>
    <property type="match status" value="1"/>
</dbReference>
<comment type="caution">
    <text evidence="9">The sequence shown here is derived from an EMBL/GenBank/DDBJ whole genome shotgun (WGS) entry which is preliminary data.</text>
</comment>
<dbReference type="InterPro" id="IPR016162">
    <property type="entry name" value="Ald_DH_N"/>
</dbReference>
<dbReference type="InterPro" id="IPR016161">
    <property type="entry name" value="Ald_DH/histidinol_DH"/>
</dbReference>
<dbReference type="PANTHER" id="PTHR42862">
    <property type="entry name" value="DELTA-1-PYRROLINE-5-CARBOXYLATE DEHYDROGENASE 1, ISOFORM A-RELATED"/>
    <property type="match status" value="1"/>
</dbReference>
<evidence type="ECO:0000256" key="4">
    <source>
        <dbReference type="ARBA" id="ARBA00023027"/>
    </source>
</evidence>
<evidence type="ECO:0000256" key="2">
    <source>
        <dbReference type="ARBA" id="ARBA00012884"/>
    </source>
</evidence>
<dbReference type="PANTHER" id="PTHR42862:SF1">
    <property type="entry name" value="DELTA-1-PYRROLINE-5-CARBOXYLATE DEHYDROGENASE 2, ISOFORM A-RELATED"/>
    <property type="match status" value="1"/>
</dbReference>
<dbReference type="InterPro" id="IPR016163">
    <property type="entry name" value="Ald_DH_C"/>
</dbReference>
<dbReference type="CDD" id="cd07124">
    <property type="entry name" value="ALDH_PutA-P5CDH-RocA"/>
    <property type="match status" value="1"/>
</dbReference>
<evidence type="ECO:0000259" key="8">
    <source>
        <dbReference type="Pfam" id="PF00171"/>
    </source>
</evidence>
<reference evidence="9 10" key="1">
    <citation type="submission" date="2015-12" db="EMBL/GenBank/DDBJ databases">
        <title>Draft genome sequence of Acidibacillus ferrooxidans ITV001, isolated from a chalcopyrite acid mine drainage site in Brazil.</title>
        <authorList>
            <person name="Dall'Agnol H."/>
            <person name="Nancucheo I."/>
            <person name="Johnson B."/>
            <person name="Oliveira R."/>
            <person name="Leite L."/>
            <person name="Pylro V."/>
            <person name="Nunes G.L."/>
            <person name="Tzotzos G."/>
            <person name="Fernandes G.R."/>
            <person name="Dutra J."/>
            <person name="Orellana S.C."/>
            <person name="Oliveira G."/>
        </authorList>
    </citation>
    <scope>NUCLEOTIDE SEQUENCE [LARGE SCALE GENOMIC DNA]</scope>
    <source>
        <strain evidence="10">ITV01</strain>
    </source>
</reference>
<dbReference type="NCBIfam" id="NF002852">
    <property type="entry name" value="PRK03137.1"/>
    <property type="match status" value="1"/>
</dbReference>
<evidence type="ECO:0000313" key="10">
    <source>
        <dbReference type="Proteomes" id="UP000053557"/>
    </source>
</evidence>
<feature type="domain" description="Aldehyde dehydrogenase" evidence="8">
    <location>
        <begin position="52"/>
        <end position="510"/>
    </location>
</feature>
<dbReference type="FunFam" id="3.40.605.10:FF:000045">
    <property type="entry name" value="1-pyrroline-5-carboxylate dehydrogenase 1"/>
    <property type="match status" value="1"/>
</dbReference>
<dbReference type="AlphaFoldDB" id="A0A101XNT2"/>
<dbReference type="GO" id="GO:0010133">
    <property type="term" value="P:L-proline catabolic process to L-glutamate"/>
    <property type="evidence" value="ECO:0007669"/>
    <property type="project" value="TreeGrafter"/>
</dbReference>
<evidence type="ECO:0000256" key="6">
    <source>
        <dbReference type="ARBA" id="ARBA00061617"/>
    </source>
</evidence>
<name>A0A101XNT2_9BACL</name>
<dbReference type="InterPro" id="IPR050485">
    <property type="entry name" value="Proline_metab_enzyme"/>
</dbReference>
<dbReference type="FunFam" id="3.40.309.10:FF:000005">
    <property type="entry name" value="1-pyrroline-5-carboxylate dehydrogenase 1"/>
    <property type="match status" value="1"/>
</dbReference>
<dbReference type="InterPro" id="IPR016160">
    <property type="entry name" value="Ald_DH_CS_CYS"/>
</dbReference>
<evidence type="ECO:0000256" key="5">
    <source>
        <dbReference type="ARBA" id="ARBA00048142"/>
    </source>
</evidence>
<evidence type="ECO:0000256" key="7">
    <source>
        <dbReference type="NCBIfam" id="TIGR01237"/>
    </source>
</evidence>
<dbReference type="GO" id="GO:0004657">
    <property type="term" value="F:proline dehydrogenase activity"/>
    <property type="evidence" value="ECO:0007669"/>
    <property type="project" value="UniProtKB-ARBA"/>
</dbReference>
<protein>
    <recommendedName>
        <fullName evidence="2 7">L-glutamate gamma-semialdehyde dehydrogenase</fullName>
        <ecNumber evidence="2 7">1.2.1.88</ecNumber>
    </recommendedName>
</protein>
<comment type="catalytic activity">
    <reaction evidence="5">
        <text>L-glutamate 5-semialdehyde + NAD(+) + H2O = L-glutamate + NADH + 2 H(+)</text>
        <dbReference type="Rhea" id="RHEA:30235"/>
        <dbReference type="ChEBI" id="CHEBI:15377"/>
        <dbReference type="ChEBI" id="CHEBI:15378"/>
        <dbReference type="ChEBI" id="CHEBI:29985"/>
        <dbReference type="ChEBI" id="CHEBI:57540"/>
        <dbReference type="ChEBI" id="CHEBI:57945"/>
        <dbReference type="ChEBI" id="CHEBI:58066"/>
        <dbReference type="EC" id="1.2.1.88"/>
    </reaction>
</comment>
<dbReference type="InterPro" id="IPR015590">
    <property type="entry name" value="Aldehyde_DH_dom"/>
</dbReference>
<keyword evidence="3" id="KW-0560">Oxidoreductase</keyword>
<dbReference type="EC" id="1.2.1.88" evidence="2 7"/>
<dbReference type="NCBIfam" id="TIGR01237">
    <property type="entry name" value="D1pyr5carbox2"/>
    <property type="match status" value="1"/>
</dbReference>
<comment type="similarity">
    <text evidence="6">Belongs to the aldehyde dehydrogenase family. RocA subfamily.</text>
</comment>
<dbReference type="SUPFAM" id="SSF53720">
    <property type="entry name" value="ALDH-like"/>
    <property type="match status" value="1"/>
</dbReference>
<organism evidence="9 10">
    <name type="scientific">Ferroacidibacillus organovorans</name>
    <dbReference type="NCBI Taxonomy" id="1765683"/>
    <lineage>
        <taxon>Bacteria</taxon>
        <taxon>Bacillati</taxon>
        <taxon>Bacillota</taxon>
        <taxon>Bacilli</taxon>
        <taxon>Bacillales</taxon>
        <taxon>Alicyclobacillaceae</taxon>
        <taxon>Ferroacidibacillus</taxon>
    </lineage>
</organism>
<dbReference type="Pfam" id="PF00171">
    <property type="entry name" value="Aldedh"/>
    <property type="match status" value="1"/>
</dbReference>